<protein>
    <submittedName>
        <fullName evidence="2">Inherit from NOG: Phospholipid methyltransferase</fullName>
    </submittedName>
</protein>
<keyword evidence="1" id="KW-0472">Membrane</keyword>
<dbReference type="GO" id="GO:0032259">
    <property type="term" value="P:methylation"/>
    <property type="evidence" value="ECO:0007669"/>
    <property type="project" value="UniProtKB-KW"/>
</dbReference>
<evidence type="ECO:0000256" key="1">
    <source>
        <dbReference type="SAM" id="Phobius"/>
    </source>
</evidence>
<keyword evidence="2" id="KW-0489">Methyltransferase</keyword>
<dbReference type="Proteomes" id="UP001153069">
    <property type="component" value="Unassembled WGS sequence"/>
</dbReference>
<accession>A0A9N8DNN1</accession>
<comment type="caution">
    <text evidence="2">The sequence shown here is derived from an EMBL/GenBank/DDBJ whole genome shotgun (WGS) entry which is preliminary data.</text>
</comment>
<dbReference type="EMBL" id="CAICTM010000178">
    <property type="protein sequence ID" value="CAB9503885.1"/>
    <property type="molecule type" value="Genomic_DNA"/>
</dbReference>
<evidence type="ECO:0000313" key="3">
    <source>
        <dbReference type="Proteomes" id="UP001153069"/>
    </source>
</evidence>
<gene>
    <name evidence="2" type="ORF">SEMRO_179_G078390.1</name>
</gene>
<keyword evidence="2" id="KW-0808">Transferase</keyword>
<feature type="transmembrane region" description="Helical" evidence="1">
    <location>
        <begin position="77"/>
        <end position="101"/>
    </location>
</feature>
<feature type="transmembrane region" description="Helical" evidence="1">
    <location>
        <begin position="52"/>
        <end position="70"/>
    </location>
</feature>
<keyword evidence="3" id="KW-1185">Reference proteome</keyword>
<dbReference type="GO" id="GO:0008168">
    <property type="term" value="F:methyltransferase activity"/>
    <property type="evidence" value="ECO:0007669"/>
    <property type="project" value="UniProtKB-KW"/>
</dbReference>
<keyword evidence="1" id="KW-1133">Transmembrane helix</keyword>
<reference evidence="2" key="1">
    <citation type="submission" date="2020-06" db="EMBL/GenBank/DDBJ databases">
        <authorList>
            <consortium name="Plant Systems Biology data submission"/>
        </authorList>
    </citation>
    <scope>NUCLEOTIDE SEQUENCE</scope>
    <source>
        <strain evidence="2">D6</strain>
    </source>
</reference>
<evidence type="ECO:0000313" key="2">
    <source>
        <dbReference type="EMBL" id="CAB9503885.1"/>
    </source>
</evidence>
<name>A0A9N8DNN1_9STRA</name>
<organism evidence="2 3">
    <name type="scientific">Seminavis robusta</name>
    <dbReference type="NCBI Taxonomy" id="568900"/>
    <lineage>
        <taxon>Eukaryota</taxon>
        <taxon>Sar</taxon>
        <taxon>Stramenopiles</taxon>
        <taxon>Ochrophyta</taxon>
        <taxon>Bacillariophyta</taxon>
        <taxon>Bacillariophyceae</taxon>
        <taxon>Bacillariophycidae</taxon>
        <taxon>Naviculales</taxon>
        <taxon>Naviculaceae</taxon>
        <taxon>Seminavis</taxon>
    </lineage>
</organism>
<keyword evidence="1" id="KW-0812">Transmembrane</keyword>
<dbReference type="AlphaFoldDB" id="A0A9N8DNN1"/>
<feature type="transmembrane region" description="Helical" evidence="1">
    <location>
        <begin position="165"/>
        <end position="185"/>
    </location>
</feature>
<sequence length="199" mass="22610">MTSTDTQNSSSKDNGSEYQGPTLTLESVFVTKEAYRQIAEEFYPCHSKHLNLILHILGAGVQMWGVVQLLRFFHLQIIVYIFCFYVAITCPIMTGLLHTLWFGSFLTVPLPTIPPDFYVVLPLQDVDPTLVSCVIAMACGVVKDIGHHVCNEPPFMGNYIKSKPYLFFFHATWHLPLLIDAYSPFSTVKQQQNKLHKKL</sequence>
<proteinExistence type="predicted"/>